<feature type="transmembrane region" description="Helical" evidence="6">
    <location>
        <begin position="44"/>
        <end position="64"/>
    </location>
</feature>
<evidence type="ECO:0000256" key="6">
    <source>
        <dbReference type="SAM" id="Phobius"/>
    </source>
</evidence>
<evidence type="ECO:0000256" key="3">
    <source>
        <dbReference type="ARBA" id="ARBA00022692"/>
    </source>
</evidence>
<evidence type="ECO:0000313" key="8">
    <source>
        <dbReference type="EMBL" id="GIG74745.1"/>
    </source>
</evidence>
<sequence>MKSEIPRSITALTRHSAVRFLVVGGLSMVTDTGALFVFHGVARIWLPLATVLAFAVAFVVNFGLNRVWAFEGGAAGTNTIGTQLWRYLALVLANLVATVALVSTLTWAGLPYLVAKVVTAALLAVANYLVSRKWIFTSAGTVEVP</sequence>
<feature type="transmembrane region" description="Helical" evidence="6">
    <location>
        <begin position="113"/>
        <end position="130"/>
    </location>
</feature>
<dbReference type="Proteomes" id="UP000653674">
    <property type="component" value="Unassembled WGS sequence"/>
</dbReference>
<gene>
    <name evidence="8" type="ORF">Pfl04_31490</name>
</gene>
<dbReference type="PANTHER" id="PTHR38459">
    <property type="entry name" value="PROPHAGE BACTOPRENOL-LINKED GLUCOSE TRANSLOCASE HOMOLOG"/>
    <property type="match status" value="1"/>
</dbReference>
<dbReference type="Pfam" id="PF04138">
    <property type="entry name" value="GtrA_DPMS_TM"/>
    <property type="match status" value="1"/>
</dbReference>
<proteinExistence type="inferred from homology"/>
<dbReference type="GO" id="GO:0000271">
    <property type="term" value="P:polysaccharide biosynthetic process"/>
    <property type="evidence" value="ECO:0007669"/>
    <property type="project" value="InterPro"/>
</dbReference>
<protein>
    <recommendedName>
        <fullName evidence="7">GtrA/DPMS transmembrane domain-containing protein</fullName>
    </recommendedName>
</protein>
<dbReference type="InterPro" id="IPR051401">
    <property type="entry name" value="GtrA_CellWall_Glycosyl"/>
</dbReference>
<feature type="transmembrane region" description="Helical" evidence="6">
    <location>
        <begin position="84"/>
        <end position="107"/>
    </location>
</feature>
<evidence type="ECO:0000313" key="9">
    <source>
        <dbReference type="Proteomes" id="UP000653674"/>
    </source>
</evidence>
<dbReference type="PANTHER" id="PTHR38459:SF1">
    <property type="entry name" value="PROPHAGE BACTOPRENOL-LINKED GLUCOSE TRANSLOCASE HOMOLOG"/>
    <property type="match status" value="1"/>
</dbReference>
<keyword evidence="4 6" id="KW-1133">Transmembrane helix</keyword>
<comment type="similarity">
    <text evidence="2">Belongs to the GtrA family.</text>
</comment>
<dbReference type="AlphaFoldDB" id="A0A8J3M113"/>
<evidence type="ECO:0000256" key="5">
    <source>
        <dbReference type="ARBA" id="ARBA00023136"/>
    </source>
</evidence>
<evidence type="ECO:0000256" key="2">
    <source>
        <dbReference type="ARBA" id="ARBA00009399"/>
    </source>
</evidence>
<reference evidence="8" key="1">
    <citation type="submission" date="2021-01" db="EMBL/GenBank/DDBJ databases">
        <title>Whole genome shotgun sequence of Planosporangium flavigriseum NBRC 105377.</title>
        <authorList>
            <person name="Komaki H."/>
            <person name="Tamura T."/>
        </authorList>
    </citation>
    <scope>NUCLEOTIDE SEQUENCE</scope>
    <source>
        <strain evidence="8">NBRC 105377</strain>
    </source>
</reference>
<keyword evidence="5 6" id="KW-0472">Membrane</keyword>
<accession>A0A8J3M113</accession>
<dbReference type="InterPro" id="IPR007267">
    <property type="entry name" value="GtrA_DPMS_TM"/>
</dbReference>
<feature type="domain" description="GtrA/DPMS transmembrane" evidence="7">
    <location>
        <begin position="19"/>
        <end position="136"/>
    </location>
</feature>
<comment type="caution">
    <text evidence="8">The sequence shown here is derived from an EMBL/GenBank/DDBJ whole genome shotgun (WGS) entry which is preliminary data.</text>
</comment>
<keyword evidence="9" id="KW-1185">Reference proteome</keyword>
<comment type="subcellular location">
    <subcellularLocation>
        <location evidence="1">Membrane</location>
        <topology evidence="1">Multi-pass membrane protein</topology>
    </subcellularLocation>
</comment>
<evidence type="ECO:0000256" key="1">
    <source>
        <dbReference type="ARBA" id="ARBA00004141"/>
    </source>
</evidence>
<feature type="transmembrane region" description="Helical" evidence="6">
    <location>
        <begin position="20"/>
        <end position="38"/>
    </location>
</feature>
<evidence type="ECO:0000259" key="7">
    <source>
        <dbReference type="Pfam" id="PF04138"/>
    </source>
</evidence>
<dbReference type="EMBL" id="BONU01000022">
    <property type="protein sequence ID" value="GIG74745.1"/>
    <property type="molecule type" value="Genomic_DNA"/>
</dbReference>
<name>A0A8J3M113_9ACTN</name>
<dbReference type="GO" id="GO:0005886">
    <property type="term" value="C:plasma membrane"/>
    <property type="evidence" value="ECO:0007669"/>
    <property type="project" value="TreeGrafter"/>
</dbReference>
<evidence type="ECO:0000256" key="4">
    <source>
        <dbReference type="ARBA" id="ARBA00022989"/>
    </source>
</evidence>
<organism evidence="8 9">
    <name type="scientific">Planosporangium flavigriseum</name>
    <dbReference type="NCBI Taxonomy" id="373681"/>
    <lineage>
        <taxon>Bacteria</taxon>
        <taxon>Bacillati</taxon>
        <taxon>Actinomycetota</taxon>
        <taxon>Actinomycetes</taxon>
        <taxon>Micromonosporales</taxon>
        <taxon>Micromonosporaceae</taxon>
        <taxon>Planosporangium</taxon>
    </lineage>
</organism>
<keyword evidence="3 6" id="KW-0812">Transmembrane</keyword>